<reference evidence="1" key="1">
    <citation type="journal article" date="2021" name="Nat. Commun.">
        <title>Genetic determinants of endophytism in the Arabidopsis root mycobiome.</title>
        <authorList>
            <person name="Mesny F."/>
            <person name="Miyauchi S."/>
            <person name="Thiergart T."/>
            <person name="Pickel B."/>
            <person name="Atanasova L."/>
            <person name="Karlsson M."/>
            <person name="Huettel B."/>
            <person name="Barry K.W."/>
            <person name="Haridas S."/>
            <person name="Chen C."/>
            <person name="Bauer D."/>
            <person name="Andreopoulos W."/>
            <person name="Pangilinan J."/>
            <person name="LaButti K."/>
            <person name="Riley R."/>
            <person name="Lipzen A."/>
            <person name="Clum A."/>
            <person name="Drula E."/>
            <person name="Henrissat B."/>
            <person name="Kohler A."/>
            <person name="Grigoriev I.V."/>
            <person name="Martin F.M."/>
            <person name="Hacquard S."/>
        </authorList>
    </citation>
    <scope>NUCLEOTIDE SEQUENCE</scope>
    <source>
        <strain evidence="1">MPI-CAGE-CH-0230</strain>
    </source>
</reference>
<organism evidence="1 2">
    <name type="scientific">Microdochium trichocladiopsis</name>
    <dbReference type="NCBI Taxonomy" id="1682393"/>
    <lineage>
        <taxon>Eukaryota</taxon>
        <taxon>Fungi</taxon>
        <taxon>Dikarya</taxon>
        <taxon>Ascomycota</taxon>
        <taxon>Pezizomycotina</taxon>
        <taxon>Sordariomycetes</taxon>
        <taxon>Xylariomycetidae</taxon>
        <taxon>Xylariales</taxon>
        <taxon>Microdochiaceae</taxon>
        <taxon>Microdochium</taxon>
    </lineage>
</organism>
<keyword evidence="2" id="KW-1185">Reference proteome</keyword>
<gene>
    <name evidence="1" type="ORF">B0I36DRAFT_309347</name>
</gene>
<accession>A0A9P9BTB0</accession>
<dbReference type="OrthoDB" id="4748266at2759"/>
<comment type="caution">
    <text evidence="1">The sequence shown here is derived from an EMBL/GenBank/DDBJ whole genome shotgun (WGS) entry which is preliminary data.</text>
</comment>
<name>A0A9P9BTB0_9PEZI</name>
<protein>
    <submittedName>
        <fullName evidence="1">Uncharacterized protein</fullName>
    </submittedName>
</protein>
<dbReference type="AlphaFoldDB" id="A0A9P9BTB0"/>
<proteinExistence type="predicted"/>
<dbReference type="EMBL" id="JAGTJQ010000001">
    <property type="protein sequence ID" value="KAH7039791.1"/>
    <property type="molecule type" value="Genomic_DNA"/>
</dbReference>
<sequence>MRDCYFPDSMQTHVESGLRLDPGDWKLKHSLADWDLIEKAVACNGDPVSLSDGDRQRLLDVCGPFWGRALGQPASLTPIERRIAKGWPSEDVIAANVAKVAPGLTPEGFLAKVAEGADWMTLAQTDLVDQRFNLLRPGQRRTWYSMAHFDRYRAGWLLASTEERNAYRNSQLRGQLLRRPGFVLDETTLNKKAEAEWEKHHSRLKDLRDQPPWIKHILISKLWGGFPLRYGFPVYFTSELHTALEEKLVYGRALYGNSEKGKLFESPVVFIASYLRSRIFQFGNFVDVAKQESSSPRDVWIAQRLKDTTNYIISYTPLPQDDGARIRYLHRMVRYGGALEEGEKPMWKSHWLDEQYLVVLDTASLPPVSDVLNDTDNSTDVAAWLYDVDWDPPTGATHDDDGYAGRVKVSLGYHLYIGLYPFLLRPDFTLKKVWAIKSSDDYMYRIKDFSAIA</sequence>
<dbReference type="RefSeq" id="XP_046017846.1">
    <property type="nucleotide sequence ID" value="XM_046152122.1"/>
</dbReference>
<evidence type="ECO:0000313" key="2">
    <source>
        <dbReference type="Proteomes" id="UP000756346"/>
    </source>
</evidence>
<dbReference type="Proteomes" id="UP000756346">
    <property type="component" value="Unassembled WGS sequence"/>
</dbReference>
<dbReference type="GeneID" id="70181668"/>
<evidence type="ECO:0000313" key="1">
    <source>
        <dbReference type="EMBL" id="KAH7039791.1"/>
    </source>
</evidence>